<dbReference type="Pfam" id="PF03798">
    <property type="entry name" value="TRAM_LAG1_CLN8"/>
    <property type="match status" value="1"/>
</dbReference>
<dbReference type="EMBL" id="MBFT01000532">
    <property type="protein sequence ID" value="PVU89614.1"/>
    <property type="molecule type" value="Genomic_DNA"/>
</dbReference>
<dbReference type="SMART" id="SM00724">
    <property type="entry name" value="TLC"/>
    <property type="match status" value="1"/>
</dbReference>
<evidence type="ECO:0000313" key="11">
    <source>
        <dbReference type="Proteomes" id="UP000245699"/>
    </source>
</evidence>
<gene>
    <name evidence="10" type="ORF">BB559_002246</name>
    <name evidence="9" type="ORF">BB559_005022</name>
</gene>
<keyword evidence="5 6" id="KW-0472">Membrane</keyword>
<comment type="subcellular location">
    <subcellularLocation>
        <location evidence="1">Membrane</location>
        <topology evidence="1">Multi-pass membrane protein</topology>
    </subcellularLocation>
</comment>
<evidence type="ECO:0000313" key="10">
    <source>
        <dbReference type="EMBL" id="PVU96796.1"/>
    </source>
</evidence>
<comment type="similarity">
    <text evidence="2">Belongs to the sphingosine N-acyltransferase family.</text>
</comment>
<keyword evidence="4 7" id="KW-1133">Transmembrane helix</keyword>
<dbReference type="EMBL" id="MBFT01000130">
    <property type="protein sequence ID" value="PVU96796.1"/>
    <property type="molecule type" value="Genomic_DNA"/>
</dbReference>
<evidence type="ECO:0000256" key="1">
    <source>
        <dbReference type="ARBA" id="ARBA00004141"/>
    </source>
</evidence>
<evidence type="ECO:0000256" key="7">
    <source>
        <dbReference type="SAM" id="Phobius"/>
    </source>
</evidence>
<feature type="transmembrane region" description="Helical" evidence="7">
    <location>
        <begin position="98"/>
        <end position="129"/>
    </location>
</feature>
<feature type="transmembrane region" description="Helical" evidence="7">
    <location>
        <begin position="259"/>
        <end position="278"/>
    </location>
</feature>
<dbReference type="InterPro" id="IPR016439">
    <property type="entry name" value="Lag1/Lac1-like"/>
</dbReference>
<keyword evidence="3 6" id="KW-0812">Transmembrane</keyword>
<reference evidence="10 11" key="1">
    <citation type="journal article" date="2018" name="MBio">
        <title>Comparative Genomics Reveals the Core Gene Toolbox for the Fungus-Insect Symbiosis.</title>
        <authorList>
            <person name="Wang Y."/>
            <person name="Stata M."/>
            <person name="Wang W."/>
            <person name="Stajich J.E."/>
            <person name="White M.M."/>
            <person name="Moncalvo J.M."/>
        </authorList>
    </citation>
    <scope>NUCLEOTIDE SEQUENCE [LARGE SCALE GENOMIC DNA]</scope>
    <source>
        <strain evidence="10 11">AUS-77-4</strain>
    </source>
</reference>
<evidence type="ECO:0000313" key="9">
    <source>
        <dbReference type="EMBL" id="PVU89614.1"/>
    </source>
</evidence>
<feature type="transmembrane region" description="Helical" evidence="7">
    <location>
        <begin position="141"/>
        <end position="162"/>
    </location>
</feature>
<evidence type="ECO:0000256" key="5">
    <source>
        <dbReference type="ARBA" id="ARBA00023136"/>
    </source>
</evidence>
<dbReference type="AlphaFoldDB" id="A0A2T9YWX4"/>
<dbReference type="PANTHER" id="PTHR12560:SF0">
    <property type="entry name" value="LD18904P"/>
    <property type="match status" value="1"/>
</dbReference>
<dbReference type="STRING" id="61424.A0A2T9YWX4"/>
<sequence>MANKHSKKPPATLQRKSKSEIGVDNFVQKLSEKPILLKKPVEFVEENEKFIQKLSSFLLFCIYISYKLGFTFAVPFVKYSYKQTTGSDTLYGTGYNDVYIVIYTVIVLLFLRSMFSSVVGGPLSLYLGIKKTDVRKRFSEQLWGMIYATLSFSLGLWLTLHYTNLYGYEKFWTEYPLLKMPFALKFYYLTQTSFWFMMVVYIFVEKPRKDFWIMITHHFVTLSLLIGSYYIKVIAVGTVIHVSMDLVDIFLPLAKILKYIGYEIACNLAFGVMTLSWIASRHCALIRLIYNVWVESGIYTTLKWDPENNFYWSVNVRNFFVLFLISLEVMCMIWLGGIIKIILNVVSGKEINDIRSDSEE</sequence>
<evidence type="ECO:0000256" key="6">
    <source>
        <dbReference type="PROSITE-ProRule" id="PRU00205"/>
    </source>
</evidence>
<feature type="transmembrane region" description="Helical" evidence="7">
    <location>
        <begin position="211"/>
        <end position="231"/>
    </location>
</feature>
<protein>
    <recommendedName>
        <fullName evidence="8">TLC domain-containing protein</fullName>
    </recommendedName>
</protein>
<evidence type="ECO:0000256" key="2">
    <source>
        <dbReference type="ARBA" id="ARBA00009808"/>
    </source>
</evidence>
<comment type="caution">
    <text evidence="10">The sequence shown here is derived from an EMBL/GenBank/DDBJ whole genome shotgun (WGS) entry which is preliminary data.</text>
</comment>
<feature type="transmembrane region" description="Helical" evidence="7">
    <location>
        <begin position="57"/>
        <end position="78"/>
    </location>
</feature>
<dbReference type="InterPro" id="IPR006634">
    <property type="entry name" value="TLC-dom"/>
</dbReference>
<evidence type="ECO:0000256" key="3">
    <source>
        <dbReference type="ARBA" id="ARBA00022692"/>
    </source>
</evidence>
<feature type="transmembrane region" description="Helical" evidence="7">
    <location>
        <begin position="182"/>
        <end position="204"/>
    </location>
</feature>
<evidence type="ECO:0000259" key="8">
    <source>
        <dbReference type="PROSITE" id="PS50922"/>
    </source>
</evidence>
<keyword evidence="11" id="KW-1185">Reference proteome</keyword>
<feature type="domain" description="TLC" evidence="8">
    <location>
        <begin position="133"/>
        <end position="347"/>
    </location>
</feature>
<feature type="transmembrane region" description="Helical" evidence="7">
    <location>
        <begin position="322"/>
        <end position="346"/>
    </location>
</feature>
<dbReference type="GO" id="GO:0050291">
    <property type="term" value="F:sphingosine N-acyltransferase activity"/>
    <property type="evidence" value="ECO:0007669"/>
    <property type="project" value="InterPro"/>
</dbReference>
<dbReference type="GO" id="GO:0046513">
    <property type="term" value="P:ceramide biosynthetic process"/>
    <property type="evidence" value="ECO:0007669"/>
    <property type="project" value="InterPro"/>
</dbReference>
<dbReference type="PANTHER" id="PTHR12560">
    <property type="entry name" value="LONGEVITY ASSURANCE FACTOR 1 LAG1"/>
    <property type="match status" value="1"/>
</dbReference>
<dbReference type="Proteomes" id="UP000245699">
    <property type="component" value="Unassembled WGS sequence"/>
</dbReference>
<organism evidence="10 11">
    <name type="scientific">Furculomyces boomerangus</name>
    <dbReference type="NCBI Taxonomy" id="61424"/>
    <lineage>
        <taxon>Eukaryota</taxon>
        <taxon>Fungi</taxon>
        <taxon>Fungi incertae sedis</taxon>
        <taxon>Zoopagomycota</taxon>
        <taxon>Kickxellomycotina</taxon>
        <taxon>Harpellomycetes</taxon>
        <taxon>Harpellales</taxon>
        <taxon>Harpellaceae</taxon>
        <taxon>Furculomyces</taxon>
    </lineage>
</organism>
<accession>A0A2T9YWX4</accession>
<dbReference type="OrthoDB" id="537032at2759"/>
<dbReference type="GO" id="GO:0016020">
    <property type="term" value="C:membrane"/>
    <property type="evidence" value="ECO:0007669"/>
    <property type="project" value="UniProtKB-SubCell"/>
</dbReference>
<name>A0A2T9YWX4_9FUNG</name>
<dbReference type="PIRSF" id="PIRSF005225">
    <property type="entry name" value="LAG1_LAC1"/>
    <property type="match status" value="1"/>
</dbReference>
<proteinExistence type="inferred from homology"/>
<dbReference type="PROSITE" id="PS50922">
    <property type="entry name" value="TLC"/>
    <property type="match status" value="1"/>
</dbReference>
<evidence type="ECO:0000256" key="4">
    <source>
        <dbReference type="ARBA" id="ARBA00022989"/>
    </source>
</evidence>